<evidence type="ECO:0008006" key="4">
    <source>
        <dbReference type="Google" id="ProtNLM"/>
    </source>
</evidence>
<dbReference type="EMBL" id="CALBWS010000029">
    <property type="protein sequence ID" value="CAH2716568.1"/>
    <property type="molecule type" value="Genomic_DNA"/>
</dbReference>
<keyword evidence="3" id="KW-1185">Reference proteome</keyword>
<evidence type="ECO:0000313" key="2">
    <source>
        <dbReference type="EMBL" id="CAH2716568.1"/>
    </source>
</evidence>
<feature type="transmembrane region" description="Helical" evidence="1">
    <location>
        <begin position="48"/>
        <end position="69"/>
    </location>
</feature>
<accession>A0ABM9EV57</accession>
<feature type="transmembrane region" description="Helical" evidence="1">
    <location>
        <begin position="7"/>
        <end position="28"/>
    </location>
</feature>
<keyword evidence="1" id="KW-1133">Transmembrane helix</keyword>
<reference evidence="2" key="1">
    <citation type="submission" date="2022-04" db="EMBL/GenBank/DDBJ databases">
        <authorList>
            <person name="Criscuolo A."/>
        </authorList>
    </citation>
    <scope>NUCLEOTIDE SEQUENCE</scope>
    <source>
        <strain evidence="2">CIP111895</strain>
    </source>
</reference>
<organism evidence="2 3">
    <name type="scientific">Neobacillus rhizosphaerae</name>
    <dbReference type="NCBI Taxonomy" id="2880965"/>
    <lineage>
        <taxon>Bacteria</taxon>
        <taxon>Bacillati</taxon>
        <taxon>Bacillota</taxon>
        <taxon>Bacilli</taxon>
        <taxon>Bacillales</taxon>
        <taxon>Bacillaceae</taxon>
        <taxon>Neobacillus</taxon>
    </lineage>
</organism>
<keyword evidence="1" id="KW-0812">Transmembrane</keyword>
<comment type="caution">
    <text evidence="2">The sequence shown here is derived from an EMBL/GenBank/DDBJ whole genome shotgun (WGS) entry which is preliminary data.</text>
</comment>
<proteinExistence type="predicted"/>
<name>A0ABM9EV57_9BACI</name>
<evidence type="ECO:0000256" key="1">
    <source>
        <dbReference type="SAM" id="Phobius"/>
    </source>
</evidence>
<keyword evidence="1" id="KW-0472">Membrane</keyword>
<gene>
    <name evidence="2" type="ORF">BACCIP111895_03755</name>
</gene>
<protein>
    <recommendedName>
        <fullName evidence="4">DUF5658 domain-containing protein</fullName>
    </recommendedName>
</protein>
<feature type="transmembrane region" description="Helical" evidence="1">
    <location>
        <begin position="81"/>
        <end position="99"/>
    </location>
</feature>
<sequence>MKKTLNVIVLLFLSAISYINYRFLIILFSTHFVHGDKLIHGLDATRKWVNIVEPTITIILSILTGVFFYYLHKKKLKKTKIAFSLLQILLFIYCFYKIIEILSDHNPIPIYR</sequence>
<evidence type="ECO:0000313" key="3">
    <source>
        <dbReference type="Proteomes" id="UP000838308"/>
    </source>
</evidence>
<dbReference type="Proteomes" id="UP000838308">
    <property type="component" value="Unassembled WGS sequence"/>
</dbReference>